<keyword evidence="6" id="KW-1185">Reference proteome</keyword>
<proteinExistence type="predicted"/>
<evidence type="ECO:0000256" key="1">
    <source>
        <dbReference type="ARBA" id="ARBA00004141"/>
    </source>
</evidence>
<feature type="transmembrane region" description="Helical" evidence="4">
    <location>
        <begin position="183"/>
        <end position="204"/>
    </location>
</feature>
<dbReference type="SUPFAM" id="SSF103506">
    <property type="entry name" value="Mitochondrial carrier"/>
    <property type="match status" value="1"/>
</dbReference>
<name>A2EJI4_TRIV3</name>
<dbReference type="SMR" id="A2EJI4"/>
<evidence type="ECO:0000256" key="3">
    <source>
        <dbReference type="ARBA" id="ARBA00023136"/>
    </source>
</evidence>
<dbReference type="Gene3D" id="1.50.40.10">
    <property type="entry name" value="Mitochondrial carrier domain"/>
    <property type="match status" value="1"/>
</dbReference>
<dbReference type="Proteomes" id="UP000001542">
    <property type="component" value="Unassembled WGS sequence"/>
</dbReference>
<gene>
    <name evidence="5" type="ORF">TVAG_197670</name>
</gene>
<dbReference type="RefSeq" id="XP_001319377.1">
    <property type="nucleotide sequence ID" value="XM_001319342.1"/>
</dbReference>
<keyword evidence="3 4" id="KW-0472">Membrane</keyword>
<reference evidence="5" key="1">
    <citation type="submission" date="2006-10" db="EMBL/GenBank/DDBJ databases">
        <authorList>
            <person name="Amadeo P."/>
            <person name="Zhao Q."/>
            <person name="Wortman J."/>
            <person name="Fraser-Liggett C."/>
            <person name="Carlton J."/>
        </authorList>
    </citation>
    <scope>NUCLEOTIDE SEQUENCE</scope>
    <source>
        <strain evidence="5">G3</strain>
    </source>
</reference>
<evidence type="ECO:0000256" key="2">
    <source>
        <dbReference type="ARBA" id="ARBA00022692"/>
    </source>
</evidence>
<evidence type="ECO:0000256" key="4">
    <source>
        <dbReference type="SAM" id="Phobius"/>
    </source>
</evidence>
<reference evidence="5" key="2">
    <citation type="journal article" date="2007" name="Science">
        <title>Draft genome sequence of the sexually transmitted pathogen Trichomonas vaginalis.</title>
        <authorList>
            <person name="Carlton J.M."/>
            <person name="Hirt R.P."/>
            <person name="Silva J.C."/>
            <person name="Delcher A.L."/>
            <person name="Schatz M."/>
            <person name="Zhao Q."/>
            <person name="Wortman J.R."/>
            <person name="Bidwell S.L."/>
            <person name="Alsmark U.C.M."/>
            <person name="Besteiro S."/>
            <person name="Sicheritz-Ponten T."/>
            <person name="Noel C.J."/>
            <person name="Dacks J.B."/>
            <person name="Foster P.G."/>
            <person name="Simillion C."/>
            <person name="Van de Peer Y."/>
            <person name="Miranda-Saavedra D."/>
            <person name="Barton G.J."/>
            <person name="Westrop G.D."/>
            <person name="Mueller S."/>
            <person name="Dessi D."/>
            <person name="Fiori P.L."/>
            <person name="Ren Q."/>
            <person name="Paulsen I."/>
            <person name="Zhang H."/>
            <person name="Bastida-Corcuera F.D."/>
            <person name="Simoes-Barbosa A."/>
            <person name="Brown M.T."/>
            <person name="Hayes R.D."/>
            <person name="Mukherjee M."/>
            <person name="Okumura C.Y."/>
            <person name="Schneider R."/>
            <person name="Smith A.J."/>
            <person name="Vanacova S."/>
            <person name="Villalvazo M."/>
            <person name="Haas B.J."/>
            <person name="Pertea M."/>
            <person name="Feldblyum T.V."/>
            <person name="Utterback T.R."/>
            <person name="Shu C.L."/>
            <person name="Osoegawa K."/>
            <person name="de Jong P.J."/>
            <person name="Hrdy I."/>
            <person name="Horvathova L."/>
            <person name="Zubacova Z."/>
            <person name="Dolezal P."/>
            <person name="Malik S.B."/>
            <person name="Logsdon J.M. Jr."/>
            <person name="Henze K."/>
            <person name="Gupta A."/>
            <person name="Wang C.C."/>
            <person name="Dunne R.L."/>
            <person name="Upcroft J.A."/>
            <person name="Upcroft P."/>
            <person name="White O."/>
            <person name="Salzberg S.L."/>
            <person name="Tang P."/>
            <person name="Chiu C.-H."/>
            <person name="Lee Y.-S."/>
            <person name="Embley T.M."/>
            <person name="Coombs G.H."/>
            <person name="Mottram J.C."/>
            <person name="Tachezy J."/>
            <person name="Fraser-Liggett C.M."/>
            <person name="Johnson P.J."/>
        </authorList>
    </citation>
    <scope>NUCLEOTIDE SEQUENCE [LARGE SCALE GENOMIC DNA]</scope>
    <source>
        <strain evidence="5">G3</strain>
    </source>
</reference>
<dbReference type="VEuPathDB" id="TrichDB:TVAG_197670"/>
<dbReference type="GO" id="GO:0016020">
    <property type="term" value="C:membrane"/>
    <property type="evidence" value="ECO:0007669"/>
    <property type="project" value="UniProtKB-SubCell"/>
</dbReference>
<dbReference type="EMBL" id="DS113406">
    <property type="protein sequence ID" value="EAY07154.1"/>
    <property type="molecule type" value="Genomic_DNA"/>
</dbReference>
<sequence>MNHKSLYYTRLYLEAYGAIAGLFTQILGSTTECSLNFKNTRIPPKVENQPIPVSKPSSIITCFWNDYSKKSLINALNVNNRLTAIGLFSRNTGKYPIIKTVVSTVVSTFASSALTYPLVYAQQKSGFTNIKEANDAIAQNIKGKHYLSLYRGFLPHSIYNLNSNLFSNLLTRKYLLRNREPSIANSFLFGFATNIVSTVVLFPLKRVRNEIIKLEEHKSNEFVETFTVFKDICKNRTLYKGIINQIVVSAPQYALETVIISQLYKAQEKRRISYSKPAFFTKPPTKKYVPGKRWW</sequence>
<dbReference type="Pfam" id="PF00153">
    <property type="entry name" value="Mito_carr"/>
    <property type="match status" value="1"/>
</dbReference>
<keyword evidence="4" id="KW-1133">Transmembrane helix</keyword>
<dbReference type="VEuPathDB" id="TrichDB:TVAGG3_0617760"/>
<evidence type="ECO:0000313" key="5">
    <source>
        <dbReference type="EMBL" id="EAY07154.1"/>
    </source>
</evidence>
<evidence type="ECO:0000313" key="6">
    <source>
        <dbReference type="Proteomes" id="UP000001542"/>
    </source>
</evidence>
<dbReference type="KEGG" id="tva:4765037"/>
<comment type="subcellular location">
    <subcellularLocation>
        <location evidence="1">Membrane</location>
        <topology evidence="1">Multi-pass membrane protein</topology>
    </subcellularLocation>
</comment>
<organism evidence="5 6">
    <name type="scientific">Trichomonas vaginalis (strain ATCC PRA-98 / G3)</name>
    <dbReference type="NCBI Taxonomy" id="412133"/>
    <lineage>
        <taxon>Eukaryota</taxon>
        <taxon>Metamonada</taxon>
        <taxon>Parabasalia</taxon>
        <taxon>Trichomonadida</taxon>
        <taxon>Trichomonadidae</taxon>
        <taxon>Trichomonas</taxon>
    </lineage>
</organism>
<keyword evidence="2 4" id="KW-0812">Transmembrane</keyword>
<dbReference type="InParanoid" id="A2EJI4"/>
<dbReference type="InterPro" id="IPR023395">
    <property type="entry name" value="MCP_dom_sf"/>
</dbReference>
<dbReference type="AlphaFoldDB" id="A2EJI4"/>
<accession>A2EJI4</accession>
<evidence type="ECO:0008006" key="7">
    <source>
        <dbReference type="Google" id="ProtNLM"/>
    </source>
</evidence>
<dbReference type="InterPro" id="IPR018108">
    <property type="entry name" value="MCP_transmembrane"/>
</dbReference>
<protein>
    <recommendedName>
        <fullName evidence="7">Mitochondrial carrier protein</fullName>
    </recommendedName>
</protein>